<evidence type="ECO:0000256" key="1">
    <source>
        <dbReference type="SAM" id="MobiDB-lite"/>
    </source>
</evidence>
<comment type="caution">
    <text evidence="2">The sequence shown here is derived from an EMBL/GenBank/DDBJ whole genome shotgun (WGS) entry which is preliminary data.</text>
</comment>
<name>A0A327KT78_9BRAD</name>
<accession>A0A327KT78</accession>
<dbReference type="EMBL" id="NPEU01000024">
    <property type="protein sequence ID" value="RAI41144.1"/>
    <property type="molecule type" value="Genomic_DNA"/>
</dbReference>
<organism evidence="2 3">
    <name type="scientific">Rhodoplanes elegans</name>
    <dbReference type="NCBI Taxonomy" id="29408"/>
    <lineage>
        <taxon>Bacteria</taxon>
        <taxon>Pseudomonadati</taxon>
        <taxon>Pseudomonadota</taxon>
        <taxon>Alphaproteobacteria</taxon>
        <taxon>Hyphomicrobiales</taxon>
        <taxon>Nitrobacteraceae</taxon>
        <taxon>Rhodoplanes</taxon>
    </lineage>
</organism>
<protein>
    <recommendedName>
        <fullName evidence="4">Bacteriophage-related protein</fullName>
    </recommendedName>
</protein>
<feature type="region of interest" description="Disordered" evidence="1">
    <location>
        <begin position="37"/>
        <end position="63"/>
    </location>
</feature>
<dbReference type="RefSeq" id="WP_111355729.1">
    <property type="nucleotide sequence ID" value="NZ_NHSK01000076.1"/>
</dbReference>
<dbReference type="SUPFAM" id="SSF109709">
    <property type="entry name" value="KorB DNA-binding domain-like"/>
    <property type="match status" value="1"/>
</dbReference>
<dbReference type="OrthoDB" id="1550462at2"/>
<evidence type="ECO:0000313" key="3">
    <source>
        <dbReference type="Proteomes" id="UP000248863"/>
    </source>
</evidence>
<evidence type="ECO:0008006" key="4">
    <source>
        <dbReference type="Google" id="ProtNLM"/>
    </source>
</evidence>
<dbReference type="AlphaFoldDB" id="A0A327KT78"/>
<dbReference type="Proteomes" id="UP000248863">
    <property type="component" value="Unassembled WGS sequence"/>
</dbReference>
<keyword evidence="3" id="KW-1185">Reference proteome</keyword>
<gene>
    <name evidence="2" type="ORF">CH338_04055</name>
</gene>
<reference evidence="2 3" key="1">
    <citation type="submission" date="2017-07" db="EMBL/GenBank/DDBJ databases">
        <title>Draft Genome Sequences of Select Purple Nonsulfur Bacteria.</title>
        <authorList>
            <person name="Lasarre B."/>
            <person name="Mckinlay J.B."/>
        </authorList>
    </citation>
    <scope>NUCLEOTIDE SEQUENCE [LARGE SCALE GENOMIC DNA]</scope>
    <source>
        <strain evidence="2 3">DSM 11907</strain>
    </source>
</reference>
<sequence>MNRSATRRSETIVVSVPLTIRRRRCRKLIIVPVAAPGSRPPAPSEQARSPATSAGHASWNSSSAPVSYTNAAIVKALARAYRWRHMLENGESHSITAIARAEKVNESYACRVLRLTLLAPEIVEAILSGTAEFSLAYFMRPLPATWAKQAELFLPNFRDQAV</sequence>
<proteinExistence type="predicted"/>
<evidence type="ECO:0000313" key="2">
    <source>
        <dbReference type="EMBL" id="RAI41144.1"/>
    </source>
</evidence>